<accession>A0A7C5SWA1</accession>
<name>A0A7C5SWA1_9AQUI</name>
<gene>
    <name evidence="2" type="ORF">ENN04_02790</name>
</gene>
<proteinExistence type="predicted"/>
<dbReference type="GO" id="GO:0008757">
    <property type="term" value="F:S-adenosylmethionine-dependent methyltransferase activity"/>
    <property type="evidence" value="ECO:0007669"/>
    <property type="project" value="InterPro"/>
</dbReference>
<dbReference type="Pfam" id="PF08241">
    <property type="entry name" value="Methyltransf_11"/>
    <property type="match status" value="1"/>
</dbReference>
<protein>
    <submittedName>
        <fullName evidence="2">Methyltransferase domain-containing protein</fullName>
    </submittedName>
</protein>
<sequence>MKLLSLKFSRASSTYEDWAIPQRQSAEILKRLDTIEGSVLDVGCGTGFCSEGLEKVVGIDISQSMLRTYRQKGFLGICAMAEAMPFKDKSFDCVVSNFALHWTSIDQSFREIFRVCRKKFLCAMPVKGSLEPLDFPFLSPEDILERLRHLGGKLRKVELRELEIPFKGWDLLRFFHYTGSSYNPSKGDILRAKKSVERLIFSIDKPSFLVLFFSCEVPQ</sequence>
<dbReference type="Gene3D" id="3.40.50.150">
    <property type="entry name" value="Vaccinia Virus protein VP39"/>
    <property type="match status" value="1"/>
</dbReference>
<dbReference type="PANTHER" id="PTHR43591:SF24">
    <property type="entry name" value="2-METHOXY-6-POLYPRENYL-1,4-BENZOQUINOL METHYLASE, MITOCHONDRIAL"/>
    <property type="match status" value="1"/>
</dbReference>
<dbReference type="SUPFAM" id="SSF53335">
    <property type="entry name" value="S-adenosyl-L-methionine-dependent methyltransferases"/>
    <property type="match status" value="1"/>
</dbReference>
<dbReference type="PANTHER" id="PTHR43591">
    <property type="entry name" value="METHYLTRANSFERASE"/>
    <property type="match status" value="1"/>
</dbReference>
<dbReference type="EMBL" id="DSAC01000035">
    <property type="protein sequence ID" value="HHO73547.1"/>
    <property type="molecule type" value="Genomic_DNA"/>
</dbReference>
<keyword evidence="2" id="KW-0808">Transferase</keyword>
<dbReference type="InterPro" id="IPR029063">
    <property type="entry name" value="SAM-dependent_MTases_sf"/>
</dbReference>
<dbReference type="AlphaFoldDB" id="A0A7C5SWA1"/>
<dbReference type="InterPro" id="IPR013216">
    <property type="entry name" value="Methyltransf_11"/>
</dbReference>
<evidence type="ECO:0000313" key="2">
    <source>
        <dbReference type="EMBL" id="HHO73547.1"/>
    </source>
</evidence>
<keyword evidence="2" id="KW-0489">Methyltransferase</keyword>
<dbReference type="CDD" id="cd02440">
    <property type="entry name" value="AdoMet_MTases"/>
    <property type="match status" value="1"/>
</dbReference>
<reference evidence="2" key="1">
    <citation type="journal article" date="2020" name="mSystems">
        <title>Genome- and Community-Level Interaction Insights into Carbon Utilization and Element Cycling Functions of Hydrothermarchaeota in Hydrothermal Sediment.</title>
        <authorList>
            <person name="Zhou Z."/>
            <person name="Liu Y."/>
            <person name="Xu W."/>
            <person name="Pan J."/>
            <person name="Luo Z.H."/>
            <person name="Li M."/>
        </authorList>
    </citation>
    <scope>NUCLEOTIDE SEQUENCE [LARGE SCALE GENOMIC DNA]</scope>
    <source>
        <strain evidence="2">SpSt-114</strain>
    </source>
</reference>
<feature type="domain" description="Methyltransferase type 11" evidence="1">
    <location>
        <begin position="40"/>
        <end position="118"/>
    </location>
</feature>
<evidence type="ECO:0000259" key="1">
    <source>
        <dbReference type="Pfam" id="PF08241"/>
    </source>
</evidence>
<organism evidence="2">
    <name type="scientific">Thermocrinis ruber</name>
    <dbReference type="NCBI Taxonomy" id="75906"/>
    <lineage>
        <taxon>Bacteria</taxon>
        <taxon>Pseudomonadati</taxon>
        <taxon>Aquificota</taxon>
        <taxon>Aquificia</taxon>
        <taxon>Aquificales</taxon>
        <taxon>Aquificaceae</taxon>
        <taxon>Thermocrinis</taxon>
    </lineage>
</organism>
<dbReference type="GO" id="GO:0032259">
    <property type="term" value="P:methylation"/>
    <property type="evidence" value="ECO:0007669"/>
    <property type="project" value="UniProtKB-KW"/>
</dbReference>
<comment type="caution">
    <text evidence="2">The sequence shown here is derived from an EMBL/GenBank/DDBJ whole genome shotgun (WGS) entry which is preliminary data.</text>
</comment>